<feature type="signal peptide" evidence="1">
    <location>
        <begin position="1"/>
        <end position="23"/>
    </location>
</feature>
<comment type="caution">
    <text evidence="2">The sequence shown here is derived from an EMBL/GenBank/DDBJ whole genome shotgun (WGS) entry which is preliminary data.</text>
</comment>
<evidence type="ECO:0000313" key="3">
    <source>
        <dbReference type="Proteomes" id="UP001551482"/>
    </source>
</evidence>
<dbReference type="RefSeq" id="WP_358353058.1">
    <property type="nucleotide sequence ID" value="NZ_JBEZFP010000026.1"/>
</dbReference>
<dbReference type="PROSITE" id="PS51257">
    <property type="entry name" value="PROKAR_LIPOPROTEIN"/>
    <property type="match status" value="1"/>
</dbReference>
<accession>A0ABV3DGY0</accession>
<proteinExistence type="predicted"/>
<sequence length="253" mass="26392">MRGWSVRSRVGAVVAAIVVAAGAAGCGSQTASGGGGNVAAAALSQARQQLKEAPTARLVARIKDGTKMGVPGEVTAEGVLDMANLQGRVTYHYVSMGKTAEMLLLSDAMYVKLPEPKDGKAWVRVEGMSGKAMFEGMDPDSVGESLDSFGTALREGGSGSGTAERTFTETITVDQLRDQLGATNDAPVVEMLSEMNVTSMTGTFVVGADDALKRMSIAYGDFMTIEFSDFGAPTGDLTPPTDDQVLVQQQPQL</sequence>
<keyword evidence="3" id="KW-1185">Reference proteome</keyword>
<name>A0ABV3DGY0_9ACTN</name>
<evidence type="ECO:0008006" key="4">
    <source>
        <dbReference type="Google" id="ProtNLM"/>
    </source>
</evidence>
<reference evidence="2 3" key="1">
    <citation type="submission" date="2024-06" db="EMBL/GenBank/DDBJ databases">
        <title>The Natural Products Discovery Center: Release of the First 8490 Sequenced Strains for Exploring Actinobacteria Biosynthetic Diversity.</title>
        <authorList>
            <person name="Kalkreuter E."/>
            <person name="Kautsar S.A."/>
            <person name="Yang D."/>
            <person name="Bader C.D."/>
            <person name="Teijaro C.N."/>
            <person name="Fluegel L."/>
            <person name="Davis C.M."/>
            <person name="Simpson J.R."/>
            <person name="Lauterbach L."/>
            <person name="Steele A.D."/>
            <person name="Gui C."/>
            <person name="Meng S."/>
            <person name="Li G."/>
            <person name="Viehrig K."/>
            <person name="Ye F."/>
            <person name="Su P."/>
            <person name="Kiefer A.F."/>
            <person name="Nichols A."/>
            <person name="Cepeda A.J."/>
            <person name="Yan W."/>
            <person name="Fan B."/>
            <person name="Jiang Y."/>
            <person name="Adhikari A."/>
            <person name="Zheng C.-J."/>
            <person name="Schuster L."/>
            <person name="Cowan T.M."/>
            <person name="Smanski M.J."/>
            <person name="Chevrette M.G."/>
            <person name="De Carvalho L.P.S."/>
            <person name="Shen B."/>
        </authorList>
    </citation>
    <scope>NUCLEOTIDE SEQUENCE [LARGE SCALE GENOMIC DNA]</scope>
    <source>
        <strain evidence="2 3">NPDC048946</strain>
    </source>
</reference>
<protein>
    <recommendedName>
        <fullName evidence="4">Lipoprotein</fullName>
    </recommendedName>
</protein>
<evidence type="ECO:0000313" key="2">
    <source>
        <dbReference type="EMBL" id="MEU8134424.1"/>
    </source>
</evidence>
<keyword evidence="1" id="KW-0732">Signal</keyword>
<feature type="chain" id="PRO_5045178664" description="Lipoprotein" evidence="1">
    <location>
        <begin position="24"/>
        <end position="253"/>
    </location>
</feature>
<dbReference type="EMBL" id="JBEZFP010000026">
    <property type="protein sequence ID" value="MEU8134424.1"/>
    <property type="molecule type" value="Genomic_DNA"/>
</dbReference>
<dbReference type="Proteomes" id="UP001551482">
    <property type="component" value="Unassembled WGS sequence"/>
</dbReference>
<organism evidence="2 3">
    <name type="scientific">Streptodolium elevatio</name>
    <dbReference type="NCBI Taxonomy" id="3157996"/>
    <lineage>
        <taxon>Bacteria</taxon>
        <taxon>Bacillati</taxon>
        <taxon>Actinomycetota</taxon>
        <taxon>Actinomycetes</taxon>
        <taxon>Kitasatosporales</taxon>
        <taxon>Streptomycetaceae</taxon>
        <taxon>Streptodolium</taxon>
    </lineage>
</organism>
<gene>
    <name evidence="2" type="ORF">AB0C36_13030</name>
</gene>
<evidence type="ECO:0000256" key="1">
    <source>
        <dbReference type="SAM" id="SignalP"/>
    </source>
</evidence>
<dbReference type="Gene3D" id="2.50.20.20">
    <property type="match status" value="1"/>
</dbReference>